<keyword evidence="1" id="KW-0732">Signal</keyword>
<dbReference type="EMBL" id="JAHDYR010000067">
    <property type="protein sequence ID" value="KAG9389920.1"/>
    <property type="molecule type" value="Genomic_DNA"/>
</dbReference>
<evidence type="ECO:0000313" key="2">
    <source>
        <dbReference type="EMBL" id="KAG9389920.1"/>
    </source>
</evidence>
<sequence length="187" mass="20577">MKSVVSATILLLVLFASVVCIDSPSEMLLPASWKADIMFVYKTEVGATYHASIFIDYESQSAQLNYTTNGINIVVTQSAATSAHGVTLLASYAKNTGHWHCYASHDPYPIGLPRNILVKGSTYIGEDLVDYQCVDVYLLDNGSRLYTECDSVMPVMLEYAEVVQYFSHFNAPAPPITVPETCVLHQP</sequence>
<name>A0A8J6E6U3_9EUKA</name>
<keyword evidence="3" id="KW-1185">Reference proteome</keyword>
<dbReference type="AlphaFoldDB" id="A0A8J6E6U3"/>
<evidence type="ECO:0000256" key="1">
    <source>
        <dbReference type="SAM" id="SignalP"/>
    </source>
</evidence>
<gene>
    <name evidence="2" type="ORF">J8273_8607</name>
</gene>
<evidence type="ECO:0000313" key="3">
    <source>
        <dbReference type="Proteomes" id="UP000717585"/>
    </source>
</evidence>
<accession>A0A8J6E6U3</accession>
<reference evidence="2" key="1">
    <citation type="submission" date="2021-05" db="EMBL/GenBank/DDBJ databases">
        <title>A free-living protist that lacks canonical eukaryotic 1 DNA replication and segregation systems.</title>
        <authorList>
            <person name="Salas-Leiva D.E."/>
            <person name="Tromer E.C."/>
            <person name="Curtis B.A."/>
            <person name="Jerlstrom-Hultqvist J."/>
            <person name="Kolisko M."/>
            <person name="Yi Z."/>
            <person name="Salas-Leiva J.S."/>
            <person name="Gallot-Lavallee L."/>
            <person name="Kops G.J.P.L."/>
            <person name="Archibald J.M."/>
            <person name="Simpson A.G.B."/>
            <person name="Roger A.J."/>
        </authorList>
    </citation>
    <scope>NUCLEOTIDE SEQUENCE</scope>
    <source>
        <strain evidence="2">BICM</strain>
    </source>
</reference>
<protein>
    <submittedName>
        <fullName evidence="2">Uncharacterized protein</fullName>
    </submittedName>
</protein>
<proteinExistence type="predicted"/>
<comment type="caution">
    <text evidence="2">The sequence shown here is derived from an EMBL/GenBank/DDBJ whole genome shotgun (WGS) entry which is preliminary data.</text>
</comment>
<feature type="signal peptide" evidence="1">
    <location>
        <begin position="1"/>
        <end position="20"/>
    </location>
</feature>
<feature type="chain" id="PRO_5035268676" evidence="1">
    <location>
        <begin position="21"/>
        <end position="187"/>
    </location>
</feature>
<dbReference type="Proteomes" id="UP000717585">
    <property type="component" value="Unassembled WGS sequence"/>
</dbReference>
<organism evidence="2 3">
    <name type="scientific">Carpediemonas membranifera</name>
    <dbReference type="NCBI Taxonomy" id="201153"/>
    <lineage>
        <taxon>Eukaryota</taxon>
        <taxon>Metamonada</taxon>
        <taxon>Carpediemonas-like organisms</taxon>
        <taxon>Carpediemonas</taxon>
    </lineage>
</organism>